<evidence type="ECO:0000313" key="1">
    <source>
        <dbReference type="EMBL" id="KAI0093595.1"/>
    </source>
</evidence>
<proteinExistence type="predicted"/>
<dbReference type="Proteomes" id="UP001055072">
    <property type="component" value="Unassembled WGS sequence"/>
</dbReference>
<dbReference type="EMBL" id="MU274901">
    <property type="protein sequence ID" value="KAI0093595.1"/>
    <property type="molecule type" value="Genomic_DNA"/>
</dbReference>
<keyword evidence="1" id="KW-0378">Hydrolase</keyword>
<organism evidence="1 2">
    <name type="scientific">Irpex rosettiformis</name>
    <dbReference type="NCBI Taxonomy" id="378272"/>
    <lineage>
        <taxon>Eukaryota</taxon>
        <taxon>Fungi</taxon>
        <taxon>Dikarya</taxon>
        <taxon>Basidiomycota</taxon>
        <taxon>Agaricomycotina</taxon>
        <taxon>Agaricomycetes</taxon>
        <taxon>Polyporales</taxon>
        <taxon>Irpicaceae</taxon>
        <taxon>Irpex</taxon>
    </lineage>
</organism>
<reference evidence="1" key="1">
    <citation type="journal article" date="2021" name="Environ. Microbiol.">
        <title>Gene family expansions and transcriptome signatures uncover fungal adaptations to wood decay.</title>
        <authorList>
            <person name="Hage H."/>
            <person name="Miyauchi S."/>
            <person name="Viragh M."/>
            <person name="Drula E."/>
            <person name="Min B."/>
            <person name="Chaduli D."/>
            <person name="Navarro D."/>
            <person name="Favel A."/>
            <person name="Norest M."/>
            <person name="Lesage-Meessen L."/>
            <person name="Balint B."/>
            <person name="Merenyi Z."/>
            <person name="de Eugenio L."/>
            <person name="Morin E."/>
            <person name="Martinez A.T."/>
            <person name="Baldrian P."/>
            <person name="Stursova M."/>
            <person name="Martinez M.J."/>
            <person name="Novotny C."/>
            <person name="Magnuson J.K."/>
            <person name="Spatafora J.W."/>
            <person name="Maurice S."/>
            <person name="Pangilinan J."/>
            <person name="Andreopoulos W."/>
            <person name="LaButti K."/>
            <person name="Hundley H."/>
            <person name="Na H."/>
            <person name="Kuo A."/>
            <person name="Barry K."/>
            <person name="Lipzen A."/>
            <person name="Henrissat B."/>
            <person name="Riley R."/>
            <person name="Ahrendt S."/>
            <person name="Nagy L.G."/>
            <person name="Grigoriev I.V."/>
            <person name="Martin F."/>
            <person name="Rosso M.N."/>
        </authorList>
    </citation>
    <scope>NUCLEOTIDE SEQUENCE</scope>
    <source>
        <strain evidence="1">CBS 384.51</strain>
    </source>
</reference>
<protein>
    <submittedName>
        <fullName evidence="1">Alpha/Beta hydrolase protein</fullName>
    </submittedName>
</protein>
<keyword evidence="2" id="KW-1185">Reference proteome</keyword>
<evidence type="ECO:0000313" key="2">
    <source>
        <dbReference type="Proteomes" id="UP001055072"/>
    </source>
</evidence>
<gene>
    <name evidence="1" type="ORF">BDY19DRAFT_989158</name>
</gene>
<accession>A0ACB8UIQ6</accession>
<sequence length="328" mass="36664">MAEIREYLDIPYLPNPDGKFHLFDLYVPQATSSKRSELPPLLVFVHGGAWRSEDKVDHALLARRLVTLTSFPVAVPNYRLTTSQTPHIRHPAHTEDLHEFLKFILDWPGPEPQSKYDPGKLYLMGHSCSAHMLLSIFLSPPPAAFASTLTLTTTSPTPTTHSYIYPSLVPSPRLLTSIRAFILSEGIYDLDLLLLSFPSYKSWFVAAAFGDRDSYSSLNTINGTIRSTATPSQAGAGEQEQESRKGERAEKPKHISPRWLIFHSSGDTLVDALQSQGIVDNLRRQGASVEFNTELEEEHNELLKGEVYPRIVGNFVLASEGRPDVKIR</sequence>
<comment type="caution">
    <text evidence="1">The sequence shown here is derived from an EMBL/GenBank/DDBJ whole genome shotgun (WGS) entry which is preliminary data.</text>
</comment>
<name>A0ACB8UIQ6_9APHY</name>